<evidence type="ECO:0000256" key="1">
    <source>
        <dbReference type="ARBA" id="ARBA00008279"/>
    </source>
</evidence>
<dbReference type="InterPro" id="IPR031166">
    <property type="entry name" value="G_ENGA"/>
</dbReference>
<dbReference type="NCBIfam" id="TIGR00231">
    <property type="entry name" value="small_GTP"/>
    <property type="match status" value="2"/>
</dbReference>
<keyword evidence="12" id="KW-0378">Hydrolase</keyword>
<dbReference type="InterPro" id="IPR032859">
    <property type="entry name" value="KH_dom-like"/>
</dbReference>
<dbReference type="PANTHER" id="PTHR43834">
    <property type="entry name" value="GTPASE DER"/>
    <property type="match status" value="1"/>
</dbReference>
<evidence type="ECO:0000313" key="13">
    <source>
        <dbReference type="Proteomes" id="UP001484239"/>
    </source>
</evidence>
<gene>
    <name evidence="8 12" type="primary">der</name>
    <name evidence="12" type="ORF">WI372_04005</name>
</gene>
<feature type="binding site" evidence="8">
    <location>
        <begin position="10"/>
        <end position="17"/>
    </location>
    <ligand>
        <name>GTP</name>
        <dbReference type="ChEBI" id="CHEBI:37565"/>
        <label>1</label>
    </ligand>
</feature>
<dbReference type="Gene3D" id="3.40.50.300">
    <property type="entry name" value="P-loop containing nucleotide triphosphate hydrolases"/>
    <property type="match status" value="2"/>
</dbReference>
<sequence>MTLPVVAVVGRPNVGKSTLFNRVIGRRLAIVDDQPGVTRDRNFSPADWAGRHFYIVDTGGVIEDSDRPMDRLVREQAEVAIREADVLVLVTDGKEGLHPLDQKVAEMLRSSGKPVVLAVNKMDNLPRDPAHHEFWELGLGEPHAVSAGSGKGSGDLLDRIVELLPAADALPDDPTQIRVAVVGKPNVGKSSLVNRLFGEERVVVSDEAGTTRDPVDSTMAYHGRNLVFVDTAGLRRQAKVKEDLEYYSYVRTERVVRDADVCLMLIDGTQGISHQDLRIMEQAWEAGAGVVLVVNKWDLVEKDGFTADLMVKAMRERTPFLQWVPVLFASALTGQRVRKALDMVLEAEAQRQRRIDTSDVNDVLQRLVGRQPPPHSRGRPVKIRYGTQVRVAPPTFVLFSNLPREVPAHYLRYIHNGFRDAWEFTGTPIRIFFRESNTS</sequence>
<dbReference type="InterPro" id="IPR015946">
    <property type="entry name" value="KH_dom-like_a/b"/>
</dbReference>
<comment type="similarity">
    <text evidence="1 8 9 10">Belongs to the TRAFAC class TrmE-Era-EngA-EngB-Septin-like GTPase superfamily. EngA (Der) GTPase family.</text>
</comment>
<protein>
    <recommendedName>
        <fullName evidence="2 8">GTPase Der</fullName>
    </recommendedName>
    <alternativeName>
        <fullName evidence="7 8">GTP-binding protein EngA</fullName>
    </alternativeName>
</protein>
<dbReference type="Pfam" id="PF14714">
    <property type="entry name" value="KH_dom-like"/>
    <property type="match status" value="1"/>
</dbReference>
<dbReference type="CDD" id="cd01894">
    <property type="entry name" value="EngA1"/>
    <property type="match status" value="1"/>
</dbReference>
<keyword evidence="3 8" id="KW-0690">Ribosome biogenesis</keyword>
<feature type="binding site" evidence="8">
    <location>
        <begin position="120"/>
        <end position="123"/>
    </location>
    <ligand>
        <name>GTP</name>
        <dbReference type="ChEBI" id="CHEBI:37565"/>
        <label>1</label>
    </ligand>
</feature>
<dbReference type="GO" id="GO:0016787">
    <property type="term" value="F:hydrolase activity"/>
    <property type="evidence" value="ECO:0007669"/>
    <property type="project" value="UniProtKB-KW"/>
</dbReference>
<feature type="binding site" evidence="8">
    <location>
        <begin position="295"/>
        <end position="298"/>
    </location>
    <ligand>
        <name>GTP</name>
        <dbReference type="ChEBI" id="CHEBI:37565"/>
        <label>2</label>
    </ligand>
</feature>
<feature type="binding site" evidence="8">
    <location>
        <begin position="230"/>
        <end position="234"/>
    </location>
    <ligand>
        <name>GTP</name>
        <dbReference type="ChEBI" id="CHEBI:37565"/>
        <label>2</label>
    </ligand>
</feature>
<keyword evidence="6 8" id="KW-0342">GTP-binding</keyword>
<reference evidence="12 13" key="1">
    <citation type="submission" date="2024-02" db="EMBL/GenBank/DDBJ databases">
        <title>A novel Gemmatimonadota bacterium.</title>
        <authorList>
            <person name="Du Z.-J."/>
            <person name="Ye Y.-Q."/>
        </authorList>
    </citation>
    <scope>NUCLEOTIDE SEQUENCE [LARGE SCALE GENOMIC DNA]</scope>
    <source>
        <strain evidence="12 13">DH-20</strain>
    </source>
</reference>
<dbReference type="NCBIfam" id="TIGR03594">
    <property type="entry name" value="GTPase_EngA"/>
    <property type="match status" value="1"/>
</dbReference>
<dbReference type="InterPro" id="IPR003593">
    <property type="entry name" value="AAA+_ATPase"/>
</dbReference>
<keyword evidence="13" id="KW-1185">Reference proteome</keyword>
<keyword evidence="5 8" id="KW-0547">Nucleotide-binding</keyword>
<dbReference type="InterPro" id="IPR005225">
    <property type="entry name" value="Small_GTP-bd"/>
</dbReference>
<dbReference type="Proteomes" id="UP001484239">
    <property type="component" value="Unassembled WGS sequence"/>
</dbReference>
<accession>A0ABU9E5V7</accession>
<dbReference type="InterPro" id="IPR016484">
    <property type="entry name" value="GTPase_Der"/>
</dbReference>
<dbReference type="SUPFAM" id="SSF52540">
    <property type="entry name" value="P-loop containing nucleoside triphosphate hydrolases"/>
    <property type="match status" value="2"/>
</dbReference>
<dbReference type="PANTHER" id="PTHR43834:SF6">
    <property type="entry name" value="GTPASE DER"/>
    <property type="match status" value="1"/>
</dbReference>
<dbReference type="EMBL" id="JBBHLI010000002">
    <property type="protein sequence ID" value="MEK9500131.1"/>
    <property type="molecule type" value="Genomic_DNA"/>
</dbReference>
<feature type="domain" description="EngA-type G" evidence="11">
    <location>
        <begin position="177"/>
        <end position="352"/>
    </location>
</feature>
<dbReference type="SMART" id="SM00382">
    <property type="entry name" value="AAA"/>
    <property type="match status" value="2"/>
</dbReference>
<evidence type="ECO:0000256" key="8">
    <source>
        <dbReference type="HAMAP-Rule" id="MF_00195"/>
    </source>
</evidence>
<evidence type="ECO:0000256" key="6">
    <source>
        <dbReference type="ARBA" id="ARBA00023134"/>
    </source>
</evidence>
<dbReference type="Gene3D" id="3.30.300.20">
    <property type="match status" value="1"/>
</dbReference>
<evidence type="ECO:0000256" key="3">
    <source>
        <dbReference type="ARBA" id="ARBA00022517"/>
    </source>
</evidence>
<comment type="function">
    <text evidence="8 10">GTPase that plays an essential role in the late steps of ribosome biogenesis.</text>
</comment>
<evidence type="ECO:0000313" key="12">
    <source>
        <dbReference type="EMBL" id="MEK9500131.1"/>
    </source>
</evidence>
<dbReference type="InterPro" id="IPR027417">
    <property type="entry name" value="P-loop_NTPase"/>
</dbReference>
<feature type="binding site" evidence="8">
    <location>
        <begin position="183"/>
        <end position="190"/>
    </location>
    <ligand>
        <name>GTP</name>
        <dbReference type="ChEBI" id="CHEBI:37565"/>
        <label>2</label>
    </ligand>
</feature>
<evidence type="ECO:0000256" key="10">
    <source>
        <dbReference type="RuleBase" id="RU004481"/>
    </source>
</evidence>
<dbReference type="PROSITE" id="PS51712">
    <property type="entry name" value="G_ENGA"/>
    <property type="match status" value="2"/>
</dbReference>
<keyword evidence="4 10" id="KW-0677">Repeat</keyword>
<evidence type="ECO:0000256" key="4">
    <source>
        <dbReference type="ARBA" id="ARBA00022737"/>
    </source>
</evidence>
<evidence type="ECO:0000256" key="9">
    <source>
        <dbReference type="PROSITE-ProRule" id="PRU01049"/>
    </source>
</evidence>
<dbReference type="CDD" id="cd01895">
    <property type="entry name" value="EngA2"/>
    <property type="match status" value="1"/>
</dbReference>
<dbReference type="InterPro" id="IPR006073">
    <property type="entry name" value="GTP-bd"/>
</dbReference>
<organism evidence="12 13">
    <name type="scientific">Gaopeijia maritima</name>
    <dbReference type="NCBI Taxonomy" id="3119007"/>
    <lineage>
        <taxon>Bacteria</taxon>
        <taxon>Pseudomonadati</taxon>
        <taxon>Gemmatimonadota</taxon>
        <taxon>Longimicrobiia</taxon>
        <taxon>Gaopeijiales</taxon>
        <taxon>Gaopeijiaceae</taxon>
        <taxon>Gaopeijia</taxon>
    </lineage>
</organism>
<evidence type="ECO:0000256" key="7">
    <source>
        <dbReference type="ARBA" id="ARBA00032345"/>
    </source>
</evidence>
<feature type="binding site" evidence="8">
    <location>
        <begin position="57"/>
        <end position="61"/>
    </location>
    <ligand>
        <name>GTP</name>
        <dbReference type="ChEBI" id="CHEBI:37565"/>
        <label>1</label>
    </ligand>
</feature>
<evidence type="ECO:0000256" key="5">
    <source>
        <dbReference type="ARBA" id="ARBA00022741"/>
    </source>
</evidence>
<feature type="domain" description="EngA-type G" evidence="11">
    <location>
        <begin position="4"/>
        <end position="168"/>
    </location>
</feature>
<name>A0ABU9E5V7_9BACT</name>
<proteinExistence type="inferred from homology"/>
<dbReference type="RefSeq" id="WP_405275522.1">
    <property type="nucleotide sequence ID" value="NZ_JBBHLI010000002.1"/>
</dbReference>
<dbReference type="PIRSF" id="PIRSF006485">
    <property type="entry name" value="GTP-binding_EngA"/>
    <property type="match status" value="1"/>
</dbReference>
<dbReference type="Pfam" id="PF01926">
    <property type="entry name" value="MMR_HSR1"/>
    <property type="match status" value="2"/>
</dbReference>
<evidence type="ECO:0000259" key="11">
    <source>
        <dbReference type="PROSITE" id="PS51712"/>
    </source>
</evidence>
<comment type="caution">
    <text evidence="12">The sequence shown here is derived from an EMBL/GenBank/DDBJ whole genome shotgun (WGS) entry which is preliminary data.</text>
</comment>
<dbReference type="PRINTS" id="PR00326">
    <property type="entry name" value="GTP1OBG"/>
</dbReference>
<comment type="subunit">
    <text evidence="8">Associates with the 50S ribosomal subunit.</text>
</comment>
<dbReference type="HAMAP" id="MF_00195">
    <property type="entry name" value="GTPase_Der"/>
    <property type="match status" value="1"/>
</dbReference>
<evidence type="ECO:0000256" key="2">
    <source>
        <dbReference type="ARBA" id="ARBA00020953"/>
    </source>
</evidence>